<dbReference type="STRING" id="995034.SAMN05216219_0515"/>
<dbReference type="Proteomes" id="UP000198867">
    <property type="component" value="Unassembled WGS sequence"/>
</dbReference>
<gene>
    <name evidence="2" type="ORF">SAMN05216219_0515</name>
</gene>
<evidence type="ECO:0000259" key="1">
    <source>
        <dbReference type="PROSITE" id="PS51819"/>
    </source>
</evidence>
<dbReference type="RefSeq" id="WP_218151796.1">
    <property type="nucleotide sequence ID" value="NZ_FOVM01000001.1"/>
</dbReference>
<reference evidence="3" key="1">
    <citation type="submission" date="2016-10" db="EMBL/GenBank/DDBJ databases">
        <authorList>
            <person name="Varghese N."/>
            <person name="Submissions S."/>
        </authorList>
    </citation>
    <scope>NUCLEOTIDE SEQUENCE [LARGE SCALE GENOMIC DNA]</scope>
    <source>
        <strain evidence="3">CGMCC 1.11101</strain>
    </source>
</reference>
<dbReference type="Pfam" id="PF18029">
    <property type="entry name" value="Glyoxalase_6"/>
    <property type="match status" value="1"/>
</dbReference>
<dbReference type="InterPro" id="IPR037523">
    <property type="entry name" value="VOC_core"/>
</dbReference>
<feature type="domain" description="VOC" evidence="1">
    <location>
        <begin position="4"/>
        <end position="119"/>
    </location>
</feature>
<name>A0A1I4YTZ6_9MICO</name>
<dbReference type="InterPro" id="IPR029068">
    <property type="entry name" value="Glyas_Bleomycin-R_OHBP_Dase"/>
</dbReference>
<dbReference type="Gene3D" id="3.10.180.10">
    <property type="entry name" value="2,3-Dihydroxybiphenyl 1,2-Dioxygenase, domain 1"/>
    <property type="match status" value="1"/>
</dbReference>
<accession>A0A1I4YTZ6</accession>
<dbReference type="InterPro" id="IPR041581">
    <property type="entry name" value="Glyoxalase_6"/>
</dbReference>
<proteinExistence type="predicted"/>
<dbReference type="EMBL" id="FOVM01000001">
    <property type="protein sequence ID" value="SFN41427.1"/>
    <property type="molecule type" value="Genomic_DNA"/>
</dbReference>
<dbReference type="PROSITE" id="PS51819">
    <property type="entry name" value="VOC"/>
    <property type="match status" value="1"/>
</dbReference>
<evidence type="ECO:0000313" key="3">
    <source>
        <dbReference type="Proteomes" id="UP000198867"/>
    </source>
</evidence>
<dbReference type="PANTHER" id="PTHR35908">
    <property type="entry name" value="HYPOTHETICAL FUSION PROTEIN"/>
    <property type="match status" value="1"/>
</dbReference>
<dbReference type="CDD" id="cd06587">
    <property type="entry name" value="VOC"/>
    <property type="match status" value="1"/>
</dbReference>
<keyword evidence="3" id="KW-1185">Reference proteome</keyword>
<dbReference type="AlphaFoldDB" id="A0A1I4YTZ6"/>
<evidence type="ECO:0000313" key="2">
    <source>
        <dbReference type="EMBL" id="SFN41427.1"/>
    </source>
</evidence>
<dbReference type="SUPFAM" id="SSF54593">
    <property type="entry name" value="Glyoxalase/Bleomycin resistance protein/Dihydroxybiphenyl dioxygenase"/>
    <property type="match status" value="1"/>
</dbReference>
<protein>
    <recommendedName>
        <fullName evidence="1">VOC domain-containing protein</fullName>
    </recommendedName>
</protein>
<organism evidence="2 3">
    <name type="scientific">Mycetocola miduiensis</name>
    <dbReference type="NCBI Taxonomy" id="995034"/>
    <lineage>
        <taxon>Bacteria</taxon>
        <taxon>Bacillati</taxon>
        <taxon>Actinomycetota</taxon>
        <taxon>Actinomycetes</taxon>
        <taxon>Micrococcales</taxon>
        <taxon>Microbacteriaceae</taxon>
        <taxon>Mycetocola</taxon>
    </lineage>
</organism>
<sequence>MIGELRSVVLDCPNPDELASFYEELLGMGRIIDEPDWVALKSADGGPRVAFQLVDGYNPPQWPGQVVPQQSHLDVTVVDLDAAEQKVLALGATDAGYREDDFRVYLDPAGHPFCLCVDD</sequence>
<dbReference type="PANTHER" id="PTHR35908:SF1">
    <property type="entry name" value="CONSERVED PROTEIN"/>
    <property type="match status" value="1"/>
</dbReference>